<evidence type="ECO:0000259" key="2">
    <source>
        <dbReference type="Pfam" id="PF16173"/>
    </source>
</evidence>
<dbReference type="Proteomes" id="UP000284465">
    <property type="component" value="Unassembled WGS sequence"/>
</dbReference>
<dbReference type="Proteomes" id="UP000284051">
    <property type="component" value="Unassembled WGS sequence"/>
</dbReference>
<protein>
    <submittedName>
        <fullName evidence="4">DUF4874 domain-containing protein</fullName>
    </submittedName>
</protein>
<gene>
    <name evidence="5" type="ORF">DW264_04900</name>
    <name evidence="4" type="ORF">DW927_06105</name>
    <name evidence="3" type="ORF">GCK47_02735</name>
</gene>
<reference evidence="3 8" key="2">
    <citation type="submission" date="2019-10" db="EMBL/GenBank/DDBJ databases">
        <title>Roseburia spp. ameliorate alcoholic fatty liver via restoration of gut barrier function.</title>
        <authorList>
            <person name="Seo B."/>
            <person name="Ko G."/>
        </authorList>
    </citation>
    <scope>NUCLEOTIDE SEQUENCE [LARGE SCALE GENOMIC DNA]</scope>
    <source>
        <strain evidence="3 8">SNUG30017</strain>
    </source>
</reference>
<dbReference type="InterPro" id="IPR032267">
    <property type="entry name" value="DUF4832"/>
</dbReference>
<evidence type="ECO:0000259" key="1">
    <source>
        <dbReference type="Pfam" id="PF16116"/>
    </source>
</evidence>
<dbReference type="GeneID" id="61432948"/>
<organism evidence="4 7">
    <name type="scientific">Roseburia intestinalis</name>
    <dbReference type="NCBI Taxonomy" id="166486"/>
    <lineage>
        <taxon>Bacteria</taxon>
        <taxon>Bacillati</taxon>
        <taxon>Bacillota</taxon>
        <taxon>Clostridia</taxon>
        <taxon>Lachnospirales</taxon>
        <taxon>Lachnospiraceae</taxon>
        <taxon>Roseburia</taxon>
    </lineage>
</organism>
<dbReference type="InterPro" id="IPR032379">
    <property type="entry name" value="DUF4874"/>
</dbReference>
<evidence type="ECO:0000313" key="3">
    <source>
        <dbReference type="EMBL" id="MVQ44653.1"/>
    </source>
</evidence>
<evidence type="ECO:0000313" key="5">
    <source>
        <dbReference type="EMBL" id="RHG29539.1"/>
    </source>
</evidence>
<dbReference type="EMBL" id="QRID01000004">
    <property type="protein sequence ID" value="RHG29539.1"/>
    <property type="molecule type" value="Genomic_DNA"/>
</dbReference>
<evidence type="ECO:0000313" key="6">
    <source>
        <dbReference type="Proteomes" id="UP000284051"/>
    </source>
</evidence>
<feature type="domain" description="DUF4874" evidence="2">
    <location>
        <begin position="26"/>
        <end position="184"/>
    </location>
</feature>
<dbReference type="EMBL" id="QSFP01000005">
    <property type="protein sequence ID" value="RHA68290.1"/>
    <property type="molecule type" value="Genomic_DNA"/>
</dbReference>
<evidence type="ECO:0000313" key="7">
    <source>
        <dbReference type="Proteomes" id="UP000284465"/>
    </source>
</evidence>
<sequence>MFFWKNRNKKHFTVRFPEESREVCTNPGRGWYHIYTFTLDKREKDGLLYQPYWDDETLVLVRFDIGAFRGMSLSEEALEYADEILKCFHSRGKEIILRVLYDTQGKGMEREPTLFSIVLTHMRQLGAVVRAYESDILITQGLFIGNWGEMHGSKFLDQEYIRKLYAAWRKAIGPDIRIALRKPSFCRMAVTNENDKAVPGVFDDAIFGSENHMGTFGVKRRADSAWTEDWCIADEIGYMQETCGQIPFGGEVLSGQNPAAKEMLRALCDLRVSYLNSIHEEQVLNRWKQMEYGEWGSFYQYIGAHLGYRFVAGSAVFYTDRIEVEIANTGFSNICDKTELALVRENEDGTEEVYQADYDLRMLAGQETVKIVFLLSGLQDEKKDRYFLKLTRCRGNVAIRFANEGGEERLYLR</sequence>
<evidence type="ECO:0000313" key="4">
    <source>
        <dbReference type="EMBL" id="RHA68290.1"/>
    </source>
</evidence>
<dbReference type="RefSeq" id="WP_006856105.1">
    <property type="nucleotide sequence ID" value="NZ_CP102289.1"/>
</dbReference>
<dbReference type="Pfam" id="PF16173">
    <property type="entry name" value="DUF4874"/>
    <property type="match status" value="1"/>
</dbReference>
<proteinExistence type="predicted"/>
<dbReference type="Pfam" id="PF16116">
    <property type="entry name" value="DUF4832"/>
    <property type="match status" value="1"/>
</dbReference>
<evidence type="ECO:0000313" key="8">
    <source>
        <dbReference type="Proteomes" id="UP000479531"/>
    </source>
</evidence>
<reference evidence="6 7" key="1">
    <citation type="submission" date="2018-08" db="EMBL/GenBank/DDBJ databases">
        <title>A genome reference for cultivated species of the human gut microbiota.</title>
        <authorList>
            <person name="Zou Y."/>
            <person name="Xue W."/>
            <person name="Luo G."/>
        </authorList>
    </citation>
    <scope>NUCLEOTIDE SEQUENCE [LARGE SCALE GENOMIC DNA]</scope>
    <source>
        <strain evidence="5 6">AM22-21LB</strain>
        <strain evidence="4 7">AM43-11</strain>
    </source>
</reference>
<comment type="caution">
    <text evidence="4">The sequence shown here is derived from an EMBL/GenBank/DDBJ whole genome shotgun (WGS) entry which is preliminary data.</text>
</comment>
<dbReference type="Proteomes" id="UP000479531">
    <property type="component" value="Unassembled WGS sequence"/>
</dbReference>
<dbReference type="AlphaFoldDB" id="A0A3R6CHX4"/>
<feature type="domain" description="DUF4832" evidence="1">
    <location>
        <begin position="200"/>
        <end position="371"/>
    </location>
</feature>
<dbReference type="EMBL" id="WGGT01000002">
    <property type="protein sequence ID" value="MVQ44653.1"/>
    <property type="molecule type" value="Genomic_DNA"/>
</dbReference>
<accession>A0A3R6CHX4</accession>
<name>A0A3R6CHX4_9FIRM</name>